<dbReference type="AlphaFoldDB" id="A0A381RGL0"/>
<protein>
    <submittedName>
        <fullName evidence="1">Uncharacterized protein</fullName>
    </submittedName>
</protein>
<evidence type="ECO:0000313" key="1">
    <source>
        <dbReference type="EMBL" id="SUZ90581.1"/>
    </source>
</evidence>
<accession>A0A381RGL0</accession>
<organism evidence="1">
    <name type="scientific">marine metagenome</name>
    <dbReference type="NCBI Taxonomy" id="408172"/>
    <lineage>
        <taxon>unclassified sequences</taxon>
        <taxon>metagenomes</taxon>
        <taxon>ecological metagenomes</taxon>
    </lineage>
</organism>
<dbReference type="EMBL" id="UINC01001905">
    <property type="protein sequence ID" value="SUZ90581.1"/>
    <property type="molecule type" value="Genomic_DNA"/>
</dbReference>
<reference evidence="1" key="1">
    <citation type="submission" date="2018-05" db="EMBL/GenBank/DDBJ databases">
        <authorList>
            <person name="Lanie J.A."/>
            <person name="Ng W.-L."/>
            <person name="Kazmierczak K.M."/>
            <person name="Andrzejewski T.M."/>
            <person name="Davidsen T.M."/>
            <person name="Wayne K.J."/>
            <person name="Tettelin H."/>
            <person name="Glass J.I."/>
            <person name="Rusch D."/>
            <person name="Podicherti R."/>
            <person name="Tsui H.-C.T."/>
            <person name="Winkler M.E."/>
        </authorList>
    </citation>
    <scope>NUCLEOTIDE SEQUENCE</scope>
</reference>
<gene>
    <name evidence="1" type="ORF">METZ01_LOCUS43435</name>
</gene>
<feature type="non-terminal residue" evidence="1">
    <location>
        <position position="41"/>
    </location>
</feature>
<feature type="non-terminal residue" evidence="1">
    <location>
        <position position="1"/>
    </location>
</feature>
<sequence>VASSAATETAGNDEYRDNHMSAIFTEGLSFSGFERDYVSLN</sequence>
<proteinExistence type="predicted"/>
<name>A0A381RGL0_9ZZZZ</name>